<accession>A0A2P2P5I3</accession>
<proteinExistence type="predicted"/>
<reference evidence="2" key="1">
    <citation type="submission" date="2018-02" db="EMBL/GenBank/DDBJ databases">
        <title>Rhizophora mucronata_Transcriptome.</title>
        <authorList>
            <person name="Meera S.P."/>
            <person name="Sreeshan A."/>
            <person name="Augustine A."/>
        </authorList>
    </citation>
    <scope>NUCLEOTIDE SEQUENCE</scope>
    <source>
        <tissue evidence="2">Leaf</tissue>
    </source>
</reference>
<evidence type="ECO:0000313" key="2">
    <source>
        <dbReference type="EMBL" id="MBX50014.1"/>
    </source>
</evidence>
<feature type="region of interest" description="Disordered" evidence="1">
    <location>
        <begin position="1"/>
        <end position="54"/>
    </location>
</feature>
<name>A0A2P2P5I3_RHIMU</name>
<evidence type="ECO:0000256" key="1">
    <source>
        <dbReference type="SAM" id="MobiDB-lite"/>
    </source>
</evidence>
<dbReference type="EMBL" id="GGEC01069530">
    <property type="protein sequence ID" value="MBX50014.1"/>
    <property type="molecule type" value="Transcribed_RNA"/>
</dbReference>
<sequence>MPPPPPLQTMPPPPPPWTMPPPLPPRAMSPMLPPPKFSSSTPSKLLDKNNVLSKSMPESVPVMYVTCSSMSF</sequence>
<dbReference type="AlphaFoldDB" id="A0A2P2P5I3"/>
<protein>
    <submittedName>
        <fullName evidence="2">Uncharacterized protein</fullName>
    </submittedName>
</protein>
<feature type="compositionally biased region" description="Pro residues" evidence="1">
    <location>
        <begin position="1"/>
        <end position="36"/>
    </location>
</feature>
<organism evidence="2">
    <name type="scientific">Rhizophora mucronata</name>
    <name type="common">Asiatic mangrove</name>
    <dbReference type="NCBI Taxonomy" id="61149"/>
    <lineage>
        <taxon>Eukaryota</taxon>
        <taxon>Viridiplantae</taxon>
        <taxon>Streptophyta</taxon>
        <taxon>Embryophyta</taxon>
        <taxon>Tracheophyta</taxon>
        <taxon>Spermatophyta</taxon>
        <taxon>Magnoliopsida</taxon>
        <taxon>eudicotyledons</taxon>
        <taxon>Gunneridae</taxon>
        <taxon>Pentapetalae</taxon>
        <taxon>rosids</taxon>
        <taxon>fabids</taxon>
        <taxon>Malpighiales</taxon>
        <taxon>Rhizophoraceae</taxon>
        <taxon>Rhizophora</taxon>
    </lineage>
</organism>